<evidence type="ECO:0000256" key="5">
    <source>
        <dbReference type="ARBA" id="ARBA00048679"/>
    </source>
</evidence>
<comment type="caution">
    <text evidence="7">The sequence shown here is derived from an EMBL/GenBank/DDBJ whole genome shotgun (WGS) entry which is preliminary data.</text>
</comment>
<evidence type="ECO:0000259" key="6">
    <source>
        <dbReference type="PROSITE" id="PS50011"/>
    </source>
</evidence>
<accession>A0ABD2XUK5</accession>
<feature type="domain" description="Protein kinase" evidence="6">
    <location>
        <begin position="1"/>
        <end position="117"/>
    </location>
</feature>
<dbReference type="PANTHER" id="PTHR13902">
    <property type="entry name" value="SERINE/THREONINE-PROTEIN KINASE WNK WITH NO LYSINE -RELATED"/>
    <property type="match status" value="1"/>
</dbReference>
<dbReference type="InterPro" id="IPR050588">
    <property type="entry name" value="WNK_Ser-Thr_kinase"/>
</dbReference>
<keyword evidence="3" id="KW-0808">Transferase</keyword>
<evidence type="ECO:0000313" key="8">
    <source>
        <dbReference type="Proteomes" id="UP001630127"/>
    </source>
</evidence>
<evidence type="ECO:0000256" key="4">
    <source>
        <dbReference type="ARBA" id="ARBA00047899"/>
    </source>
</evidence>
<protein>
    <recommendedName>
        <fullName evidence="1">non-specific serine/threonine protein kinase</fullName>
        <ecNumber evidence="1">2.7.11.1</ecNumber>
    </recommendedName>
</protein>
<evidence type="ECO:0000313" key="7">
    <source>
        <dbReference type="EMBL" id="KAL3499077.1"/>
    </source>
</evidence>
<keyword evidence="3" id="KW-0418">Kinase</keyword>
<evidence type="ECO:0000256" key="2">
    <source>
        <dbReference type="ARBA" id="ARBA00022527"/>
    </source>
</evidence>
<name>A0ABD2XUK5_9GENT</name>
<dbReference type="GO" id="GO:0004674">
    <property type="term" value="F:protein serine/threonine kinase activity"/>
    <property type="evidence" value="ECO:0007669"/>
    <property type="project" value="UniProtKB-KW"/>
</dbReference>
<dbReference type="SUPFAM" id="SSF56112">
    <property type="entry name" value="Protein kinase-like (PK-like)"/>
    <property type="match status" value="1"/>
</dbReference>
<organism evidence="7 8">
    <name type="scientific">Cinchona calisaya</name>
    <dbReference type="NCBI Taxonomy" id="153742"/>
    <lineage>
        <taxon>Eukaryota</taxon>
        <taxon>Viridiplantae</taxon>
        <taxon>Streptophyta</taxon>
        <taxon>Embryophyta</taxon>
        <taxon>Tracheophyta</taxon>
        <taxon>Spermatophyta</taxon>
        <taxon>Magnoliopsida</taxon>
        <taxon>eudicotyledons</taxon>
        <taxon>Gunneridae</taxon>
        <taxon>Pentapetalae</taxon>
        <taxon>asterids</taxon>
        <taxon>lamiids</taxon>
        <taxon>Gentianales</taxon>
        <taxon>Rubiaceae</taxon>
        <taxon>Cinchonoideae</taxon>
        <taxon>Cinchoneae</taxon>
        <taxon>Cinchona</taxon>
    </lineage>
</organism>
<comment type="catalytic activity">
    <reaction evidence="5">
        <text>L-seryl-[protein] + ATP = O-phospho-L-seryl-[protein] + ADP + H(+)</text>
        <dbReference type="Rhea" id="RHEA:17989"/>
        <dbReference type="Rhea" id="RHEA-COMP:9863"/>
        <dbReference type="Rhea" id="RHEA-COMP:11604"/>
        <dbReference type="ChEBI" id="CHEBI:15378"/>
        <dbReference type="ChEBI" id="CHEBI:29999"/>
        <dbReference type="ChEBI" id="CHEBI:30616"/>
        <dbReference type="ChEBI" id="CHEBI:83421"/>
        <dbReference type="ChEBI" id="CHEBI:456216"/>
        <dbReference type="EC" id="2.7.11.1"/>
    </reaction>
</comment>
<dbReference type="Proteomes" id="UP001630127">
    <property type="component" value="Unassembled WGS sequence"/>
</dbReference>
<dbReference type="InterPro" id="IPR000719">
    <property type="entry name" value="Prot_kinase_dom"/>
</dbReference>
<comment type="catalytic activity">
    <reaction evidence="4">
        <text>L-threonyl-[protein] + ATP = O-phospho-L-threonyl-[protein] + ADP + H(+)</text>
        <dbReference type="Rhea" id="RHEA:46608"/>
        <dbReference type="Rhea" id="RHEA-COMP:11060"/>
        <dbReference type="Rhea" id="RHEA-COMP:11605"/>
        <dbReference type="ChEBI" id="CHEBI:15378"/>
        <dbReference type="ChEBI" id="CHEBI:30013"/>
        <dbReference type="ChEBI" id="CHEBI:30616"/>
        <dbReference type="ChEBI" id="CHEBI:61977"/>
        <dbReference type="ChEBI" id="CHEBI:456216"/>
        <dbReference type="EC" id="2.7.11.1"/>
    </reaction>
</comment>
<reference evidence="7 8" key="1">
    <citation type="submission" date="2024-11" db="EMBL/GenBank/DDBJ databases">
        <title>A near-complete genome assembly of Cinchona calisaya.</title>
        <authorList>
            <person name="Lian D.C."/>
            <person name="Zhao X.W."/>
            <person name="Wei L."/>
        </authorList>
    </citation>
    <scope>NUCLEOTIDE SEQUENCE [LARGE SCALE GENOMIC DNA]</scope>
    <source>
        <tissue evidence="7">Nenye</tissue>
    </source>
</reference>
<dbReference type="Gene3D" id="3.30.200.20">
    <property type="entry name" value="Phosphorylase Kinase, domain 1"/>
    <property type="match status" value="1"/>
</dbReference>
<sequence>MDDALQSSEHLQIVYSEVCLLRMLKHENITKLYTSWVDDKKKTINTITELFTLGSLRQYRKKHKNVELMAIKNWARQILQGLQYLHNHNPPIIHRDLKCDNMFVSLMEIMEKLKLEI</sequence>
<evidence type="ECO:0000256" key="3">
    <source>
        <dbReference type="ARBA" id="ARBA00022777"/>
    </source>
</evidence>
<keyword evidence="8" id="KW-1185">Reference proteome</keyword>
<dbReference type="Pfam" id="PF00069">
    <property type="entry name" value="Pkinase"/>
    <property type="match status" value="1"/>
</dbReference>
<dbReference type="PROSITE" id="PS50011">
    <property type="entry name" value="PROTEIN_KINASE_DOM"/>
    <property type="match status" value="1"/>
</dbReference>
<proteinExistence type="predicted"/>
<gene>
    <name evidence="7" type="ORF">ACH5RR_041809</name>
</gene>
<dbReference type="InterPro" id="IPR011009">
    <property type="entry name" value="Kinase-like_dom_sf"/>
</dbReference>
<dbReference type="EMBL" id="JBJUIK010000017">
    <property type="protein sequence ID" value="KAL3499077.1"/>
    <property type="molecule type" value="Genomic_DNA"/>
</dbReference>
<dbReference type="InterPro" id="IPR008271">
    <property type="entry name" value="Ser/Thr_kinase_AS"/>
</dbReference>
<dbReference type="Gene3D" id="1.10.510.10">
    <property type="entry name" value="Transferase(Phosphotransferase) domain 1"/>
    <property type="match status" value="1"/>
</dbReference>
<keyword evidence="2" id="KW-0723">Serine/threonine-protein kinase</keyword>
<dbReference type="EC" id="2.7.11.1" evidence="1"/>
<dbReference type="AlphaFoldDB" id="A0ABD2XUK5"/>
<evidence type="ECO:0000256" key="1">
    <source>
        <dbReference type="ARBA" id="ARBA00012513"/>
    </source>
</evidence>
<dbReference type="PROSITE" id="PS00108">
    <property type="entry name" value="PROTEIN_KINASE_ST"/>
    <property type="match status" value="1"/>
</dbReference>